<reference evidence="10 11" key="1">
    <citation type="submission" date="2020-07" db="EMBL/GenBank/DDBJ databases">
        <title>Moheibacter lacus sp. nov., a member of the family Flavobacteriaceae isolated from freshwater lake sediment.</title>
        <authorList>
            <person name="Liu Y."/>
        </authorList>
    </citation>
    <scope>NUCLEOTIDE SEQUENCE [LARGE SCALE GENOMIC DNA]</scope>
    <source>
        <strain evidence="10 11">BDHS18</strain>
    </source>
</reference>
<keyword evidence="3" id="KW-0328">Glycosyltransferase</keyword>
<protein>
    <submittedName>
        <fullName evidence="10">Glycosyltransferase family 39 protein</fullName>
    </submittedName>
</protein>
<feature type="transmembrane region" description="Helical" evidence="8">
    <location>
        <begin position="109"/>
        <end position="126"/>
    </location>
</feature>
<keyword evidence="5 8" id="KW-0812">Transmembrane</keyword>
<dbReference type="AlphaFoldDB" id="A0A838ZLI6"/>
<evidence type="ECO:0000256" key="7">
    <source>
        <dbReference type="ARBA" id="ARBA00023136"/>
    </source>
</evidence>
<dbReference type="Pfam" id="PF13231">
    <property type="entry name" value="PMT_2"/>
    <property type="match status" value="1"/>
</dbReference>
<dbReference type="EMBL" id="JACDZE010000001">
    <property type="protein sequence ID" value="MBA5628610.1"/>
    <property type="molecule type" value="Genomic_DNA"/>
</dbReference>
<feature type="transmembrane region" description="Helical" evidence="8">
    <location>
        <begin position="341"/>
        <end position="363"/>
    </location>
</feature>
<feature type="transmembrane region" description="Helical" evidence="8">
    <location>
        <begin position="285"/>
        <end position="304"/>
    </location>
</feature>
<evidence type="ECO:0000256" key="1">
    <source>
        <dbReference type="ARBA" id="ARBA00004651"/>
    </source>
</evidence>
<evidence type="ECO:0000256" key="3">
    <source>
        <dbReference type="ARBA" id="ARBA00022676"/>
    </source>
</evidence>
<keyword evidence="6 8" id="KW-1133">Transmembrane helix</keyword>
<feature type="transmembrane region" description="Helical" evidence="8">
    <location>
        <begin position="204"/>
        <end position="225"/>
    </location>
</feature>
<feature type="domain" description="Glycosyltransferase RgtA/B/C/D-like" evidence="9">
    <location>
        <begin position="58"/>
        <end position="218"/>
    </location>
</feature>
<evidence type="ECO:0000313" key="11">
    <source>
        <dbReference type="Proteomes" id="UP000552241"/>
    </source>
</evidence>
<evidence type="ECO:0000256" key="6">
    <source>
        <dbReference type="ARBA" id="ARBA00022989"/>
    </source>
</evidence>
<dbReference type="GO" id="GO:0016763">
    <property type="term" value="F:pentosyltransferase activity"/>
    <property type="evidence" value="ECO:0007669"/>
    <property type="project" value="TreeGrafter"/>
</dbReference>
<keyword evidence="11" id="KW-1185">Reference proteome</keyword>
<sequence length="536" mass="62397">MRISYQLLLFLSLALFLLHLNYLFVDIMEARNFVTAREMVDDGNWLFTTMNGEPRYQKPPLPTWFSAGMAEIFGTNSIWALRFPAALSCVVLILVFYEFLKKETENRKLALTAGLVLVTTYLVLFVGKRATWDVFCYSFTFIGIYYFYQTFKSEQKNFLHFSLAGIFLGLSILCKGPTGFYVIGAPFFLAYWIAYGFPKIKWMGWIWMGILTVFIGFSWYGYIYLFDQETLLQTLEVESTARTNRNVRSPARYLSFPIQMGVWAIFAVVALAFPYVKKKVEFPKSYAFFFWWTVICLVLLSLIPSKKERYLFPLMIPLAATTGFYLHYLMQNQDWKKWEKILVKFSFGLIGVVSFLVPVILFLILKVEIGVYSIAFSVAGILIGIYLLKSIFQSFNLKNAFLGTVFFVASAMLLGIPVIDQIFYSNENYNSILTAKERIEKSGLKLYGYDAYSPEIWFKYGEKIPEIYPDKPETFPKEAEFFLISQDNESVEEIQKQLKKRGYSAQFYQKFDDNEEKSGAKNHVDRKRMLMFKVRK</sequence>
<accession>A0A838ZLI6</accession>
<evidence type="ECO:0000256" key="2">
    <source>
        <dbReference type="ARBA" id="ARBA00022475"/>
    </source>
</evidence>
<feature type="transmembrane region" description="Helical" evidence="8">
    <location>
        <begin position="132"/>
        <end position="148"/>
    </location>
</feature>
<dbReference type="InterPro" id="IPR038731">
    <property type="entry name" value="RgtA/B/C-like"/>
</dbReference>
<comment type="subcellular location">
    <subcellularLocation>
        <location evidence="1">Cell membrane</location>
        <topology evidence="1">Multi-pass membrane protein</topology>
    </subcellularLocation>
</comment>
<evidence type="ECO:0000313" key="10">
    <source>
        <dbReference type="EMBL" id="MBA5628610.1"/>
    </source>
</evidence>
<feature type="transmembrane region" description="Helical" evidence="8">
    <location>
        <begin position="157"/>
        <end position="173"/>
    </location>
</feature>
<organism evidence="10 11">
    <name type="scientific">Moheibacter lacus</name>
    <dbReference type="NCBI Taxonomy" id="2745851"/>
    <lineage>
        <taxon>Bacteria</taxon>
        <taxon>Pseudomonadati</taxon>
        <taxon>Bacteroidota</taxon>
        <taxon>Flavobacteriia</taxon>
        <taxon>Flavobacteriales</taxon>
        <taxon>Weeksellaceae</taxon>
        <taxon>Moheibacter</taxon>
    </lineage>
</organism>
<feature type="transmembrane region" description="Helical" evidence="8">
    <location>
        <begin position="79"/>
        <end position="97"/>
    </location>
</feature>
<evidence type="ECO:0000256" key="5">
    <source>
        <dbReference type="ARBA" id="ARBA00022692"/>
    </source>
</evidence>
<evidence type="ECO:0000256" key="4">
    <source>
        <dbReference type="ARBA" id="ARBA00022679"/>
    </source>
</evidence>
<dbReference type="PANTHER" id="PTHR33908:SF3">
    <property type="entry name" value="UNDECAPRENYL PHOSPHATE-ALPHA-4-AMINO-4-DEOXY-L-ARABINOSE ARABINOSYL TRANSFERASE"/>
    <property type="match status" value="1"/>
</dbReference>
<keyword evidence="4 10" id="KW-0808">Transferase</keyword>
<feature type="transmembrane region" description="Helical" evidence="8">
    <location>
        <begin position="369"/>
        <end position="388"/>
    </location>
</feature>
<feature type="transmembrane region" description="Helical" evidence="8">
    <location>
        <begin position="253"/>
        <end position="273"/>
    </location>
</feature>
<evidence type="ECO:0000256" key="8">
    <source>
        <dbReference type="SAM" id="Phobius"/>
    </source>
</evidence>
<dbReference type="InterPro" id="IPR050297">
    <property type="entry name" value="LipidA_mod_glycosyltrf_83"/>
</dbReference>
<feature type="transmembrane region" description="Helical" evidence="8">
    <location>
        <begin position="400"/>
        <end position="419"/>
    </location>
</feature>
<dbReference type="PANTHER" id="PTHR33908">
    <property type="entry name" value="MANNOSYLTRANSFERASE YKCB-RELATED"/>
    <property type="match status" value="1"/>
</dbReference>
<proteinExistence type="predicted"/>
<keyword evidence="7 8" id="KW-0472">Membrane</keyword>
<dbReference type="RefSeq" id="WP_182042202.1">
    <property type="nucleotide sequence ID" value="NZ_JACDZE010000001.1"/>
</dbReference>
<comment type="caution">
    <text evidence="10">The sequence shown here is derived from an EMBL/GenBank/DDBJ whole genome shotgun (WGS) entry which is preliminary data.</text>
</comment>
<evidence type="ECO:0000259" key="9">
    <source>
        <dbReference type="Pfam" id="PF13231"/>
    </source>
</evidence>
<gene>
    <name evidence="10" type="ORF">HU137_02360</name>
</gene>
<dbReference type="Proteomes" id="UP000552241">
    <property type="component" value="Unassembled WGS sequence"/>
</dbReference>
<dbReference type="GO" id="GO:0005886">
    <property type="term" value="C:plasma membrane"/>
    <property type="evidence" value="ECO:0007669"/>
    <property type="project" value="UniProtKB-SubCell"/>
</dbReference>
<dbReference type="GO" id="GO:0009103">
    <property type="term" value="P:lipopolysaccharide biosynthetic process"/>
    <property type="evidence" value="ECO:0007669"/>
    <property type="project" value="UniProtKB-ARBA"/>
</dbReference>
<keyword evidence="2" id="KW-1003">Cell membrane</keyword>
<feature type="transmembrane region" description="Helical" evidence="8">
    <location>
        <begin position="310"/>
        <end position="329"/>
    </location>
</feature>
<dbReference type="GO" id="GO:0010041">
    <property type="term" value="P:response to iron(III) ion"/>
    <property type="evidence" value="ECO:0007669"/>
    <property type="project" value="TreeGrafter"/>
</dbReference>
<name>A0A838ZLI6_9FLAO</name>